<dbReference type="InterPro" id="IPR018750">
    <property type="entry name" value="DUF2306_membrane"/>
</dbReference>
<organism evidence="2 3">
    <name type="scientific">Saprolegnia parasitica (strain CBS 223.65)</name>
    <dbReference type="NCBI Taxonomy" id="695850"/>
    <lineage>
        <taxon>Eukaryota</taxon>
        <taxon>Sar</taxon>
        <taxon>Stramenopiles</taxon>
        <taxon>Oomycota</taxon>
        <taxon>Saprolegniomycetes</taxon>
        <taxon>Saprolegniales</taxon>
        <taxon>Saprolegniaceae</taxon>
        <taxon>Saprolegnia</taxon>
    </lineage>
</organism>
<evidence type="ECO:0000256" key="1">
    <source>
        <dbReference type="SAM" id="Phobius"/>
    </source>
</evidence>
<dbReference type="VEuPathDB" id="FungiDB:SPRG_01521"/>
<dbReference type="AlphaFoldDB" id="A0A067CYP7"/>
<dbReference type="Pfam" id="PF10067">
    <property type="entry name" value="DUF2306"/>
    <property type="match status" value="1"/>
</dbReference>
<dbReference type="KEGG" id="spar:SPRG_01521"/>
<feature type="transmembrane region" description="Helical" evidence="1">
    <location>
        <begin position="15"/>
        <end position="34"/>
    </location>
</feature>
<dbReference type="RefSeq" id="XP_012195121.1">
    <property type="nucleotide sequence ID" value="XM_012339731.1"/>
</dbReference>
<dbReference type="EMBL" id="KK583191">
    <property type="protein sequence ID" value="KDO34385.1"/>
    <property type="molecule type" value="Genomic_DNA"/>
</dbReference>
<keyword evidence="1" id="KW-1133">Transmembrane helix</keyword>
<accession>A0A067CYP7</accession>
<sequence>MTTTTTTKAPVHVPLALHLAAVVPASIVGAVVLATKKGTKQHIRLGRVWTASMVATCLTSFGVTELVPSGSFSPVHALSVLTLASLGKGIQAIRQRNVKLHKQCMLGSMVGLVAAGMATLLPERRIHAWVMQGKEPWLQRVEKKA</sequence>
<dbReference type="OrthoDB" id="77219at2759"/>
<keyword evidence="1" id="KW-0472">Membrane</keyword>
<evidence type="ECO:0000313" key="3">
    <source>
        <dbReference type="Proteomes" id="UP000030745"/>
    </source>
</evidence>
<evidence type="ECO:0008006" key="4">
    <source>
        <dbReference type="Google" id="ProtNLM"/>
    </source>
</evidence>
<keyword evidence="3" id="KW-1185">Reference proteome</keyword>
<dbReference type="Proteomes" id="UP000030745">
    <property type="component" value="Unassembled WGS sequence"/>
</dbReference>
<keyword evidence="1" id="KW-0812">Transmembrane</keyword>
<gene>
    <name evidence="2" type="ORF">SPRG_01521</name>
</gene>
<evidence type="ECO:0000313" key="2">
    <source>
        <dbReference type="EMBL" id="KDO34385.1"/>
    </source>
</evidence>
<reference evidence="2 3" key="1">
    <citation type="journal article" date="2013" name="PLoS Genet.">
        <title>Distinctive expansion of potential virulence genes in the genome of the oomycete fish pathogen Saprolegnia parasitica.</title>
        <authorList>
            <person name="Jiang R.H."/>
            <person name="de Bruijn I."/>
            <person name="Haas B.J."/>
            <person name="Belmonte R."/>
            <person name="Lobach L."/>
            <person name="Christie J."/>
            <person name="van den Ackerveken G."/>
            <person name="Bottin A."/>
            <person name="Bulone V."/>
            <person name="Diaz-Moreno S.M."/>
            <person name="Dumas B."/>
            <person name="Fan L."/>
            <person name="Gaulin E."/>
            <person name="Govers F."/>
            <person name="Grenville-Briggs L.J."/>
            <person name="Horner N.R."/>
            <person name="Levin J.Z."/>
            <person name="Mammella M."/>
            <person name="Meijer H.J."/>
            <person name="Morris P."/>
            <person name="Nusbaum C."/>
            <person name="Oome S."/>
            <person name="Phillips A.J."/>
            <person name="van Rooyen D."/>
            <person name="Rzeszutek E."/>
            <person name="Saraiva M."/>
            <person name="Secombes C.J."/>
            <person name="Seidl M.F."/>
            <person name="Snel B."/>
            <person name="Stassen J.H."/>
            <person name="Sykes S."/>
            <person name="Tripathy S."/>
            <person name="van den Berg H."/>
            <person name="Vega-Arreguin J.C."/>
            <person name="Wawra S."/>
            <person name="Young S.K."/>
            <person name="Zeng Q."/>
            <person name="Dieguez-Uribeondo J."/>
            <person name="Russ C."/>
            <person name="Tyler B.M."/>
            <person name="van West P."/>
        </authorList>
    </citation>
    <scope>NUCLEOTIDE SEQUENCE [LARGE SCALE GENOMIC DNA]</scope>
    <source>
        <strain evidence="2 3">CBS 223.65</strain>
    </source>
</reference>
<proteinExistence type="predicted"/>
<feature type="transmembrane region" description="Helical" evidence="1">
    <location>
        <begin position="105"/>
        <end position="122"/>
    </location>
</feature>
<dbReference type="GeneID" id="24124107"/>
<protein>
    <recommendedName>
        <fullName evidence="4">DUF2306 domain-containing protein</fullName>
    </recommendedName>
</protein>
<name>A0A067CYP7_SAPPC</name>